<comment type="caution">
    <text evidence="1">The sequence shown here is derived from an EMBL/GenBank/DDBJ whole genome shotgun (WGS) entry which is preliminary data.</text>
</comment>
<name>A0A4P5P7R7_9ENTE</name>
<reference evidence="2" key="1">
    <citation type="submission" date="2019-02" db="EMBL/GenBank/DDBJ databases">
        <title>Draft genome sequence of Enterococcus sp. Gos25-1.</title>
        <authorList>
            <person name="Tanaka N."/>
            <person name="Shiwa Y."/>
            <person name="Fujita N."/>
        </authorList>
    </citation>
    <scope>NUCLEOTIDE SEQUENCE [LARGE SCALE GENOMIC DNA]</scope>
    <source>
        <strain evidence="2">Gos25-1</strain>
    </source>
</reference>
<proteinExistence type="predicted"/>
<evidence type="ECO:0008006" key="3">
    <source>
        <dbReference type="Google" id="ProtNLM"/>
    </source>
</evidence>
<evidence type="ECO:0000313" key="1">
    <source>
        <dbReference type="EMBL" id="GCF94007.1"/>
    </source>
</evidence>
<organism evidence="1 2">
    <name type="scientific">Enterococcus florum</name>
    <dbReference type="NCBI Taxonomy" id="2480627"/>
    <lineage>
        <taxon>Bacteria</taxon>
        <taxon>Bacillati</taxon>
        <taxon>Bacillota</taxon>
        <taxon>Bacilli</taxon>
        <taxon>Lactobacillales</taxon>
        <taxon>Enterococcaceae</taxon>
        <taxon>Enterococcus</taxon>
    </lineage>
</organism>
<dbReference type="InterPro" id="IPR027417">
    <property type="entry name" value="P-loop_NTPase"/>
</dbReference>
<dbReference type="SUPFAM" id="SSF52540">
    <property type="entry name" value="P-loop containing nucleoside triphosphate hydrolases"/>
    <property type="match status" value="1"/>
</dbReference>
<gene>
    <name evidence="1" type="ORF">NRIC_18980</name>
</gene>
<keyword evidence="2" id="KW-1185">Reference proteome</keyword>
<dbReference type="RefSeq" id="WP_146622446.1">
    <property type="nucleotide sequence ID" value="NZ_BJCC01000014.1"/>
</dbReference>
<dbReference type="Proteomes" id="UP000290567">
    <property type="component" value="Unassembled WGS sequence"/>
</dbReference>
<sequence length="194" mass="22585">MGLIIIFGPQAVGKMTVGRALEARIDGRLLYNHQTLDLFASYLGYRKEAFRLSDAVRKSLFKAFVKDPEQNPTKHLIFTVVLDFSDKQDRRFLKDIVRIFQKARQKVYLVELFCSVEKRLERNRGEDRLAAKPSKRNVRASEKELLLSHQHCRLNSEPGEIERDFPKIPYLLIQNESLSVDKAAERILETFSFE</sequence>
<dbReference type="Gene3D" id="3.40.50.300">
    <property type="entry name" value="P-loop containing nucleotide triphosphate hydrolases"/>
    <property type="match status" value="1"/>
</dbReference>
<dbReference type="AlphaFoldDB" id="A0A4P5P7R7"/>
<evidence type="ECO:0000313" key="2">
    <source>
        <dbReference type="Proteomes" id="UP000290567"/>
    </source>
</evidence>
<dbReference type="OrthoDB" id="193997at2"/>
<dbReference type="EMBL" id="BJCC01000014">
    <property type="protein sequence ID" value="GCF94007.1"/>
    <property type="molecule type" value="Genomic_DNA"/>
</dbReference>
<accession>A0A4P5P7R7</accession>
<protein>
    <recommendedName>
        <fullName evidence="3">Shikimate kinase</fullName>
    </recommendedName>
</protein>